<dbReference type="PROSITE" id="PS51007">
    <property type="entry name" value="CYTC"/>
    <property type="match status" value="1"/>
</dbReference>
<keyword evidence="7" id="KW-0732">Signal</keyword>
<feature type="chain" id="PRO_5046668045" evidence="7">
    <location>
        <begin position="22"/>
        <end position="124"/>
    </location>
</feature>
<dbReference type="EMBL" id="JAWDID010000045">
    <property type="protein sequence ID" value="MDU0342653.1"/>
    <property type="molecule type" value="Genomic_DNA"/>
</dbReference>
<keyword evidence="10" id="KW-1185">Reference proteome</keyword>
<evidence type="ECO:0000256" key="6">
    <source>
        <dbReference type="PROSITE-ProRule" id="PRU00433"/>
    </source>
</evidence>
<dbReference type="Pfam" id="PF00034">
    <property type="entry name" value="Cytochrom_C"/>
    <property type="match status" value="1"/>
</dbReference>
<protein>
    <submittedName>
        <fullName evidence="9">C-type cytochrome</fullName>
    </submittedName>
</protein>
<evidence type="ECO:0000259" key="8">
    <source>
        <dbReference type="PROSITE" id="PS51007"/>
    </source>
</evidence>
<dbReference type="SUPFAM" id="SSF46626">
    <property type="entry name" value="Cytochrome c"/>
    <property type="match status" value="1"/>
</dbReference>
<keyword evidence="2 6" id="KW-0349">Heme</keyword>
<keyword evidence="1" id="KW-0813">Transport</keyword>
<sequence>MRLGLAVLTALALAGGTGASADELKRGELLFQGCRSCHALEPGRVAMAGPTLDGLAGRLFGAAAGFDYSPAFNAMREKGLRWDAERLKAYLRDPDSVVPGGWMSPPVGLGEADRAALAEFLLER</sequence>
<evidence type="ECO:0000256" key="2">
    <source>
        <dbReference type="ARBA" id="ARBA00022617"/>
    </source>
</evidence>
<evidence type="ECO:0000313" key="10">
    <source>
        <dbReference type="Proteomes" id="UP001254257"/>
    </source>
</evidence>
<gene>
    <name evidence="9" type="ORF">RKE40_22375</name>
</gene>
<feature type="signal peptide" evidence="7">
    <location>
        <begin position="1"/>
        <end position="21"/>
    </location>
</feature>
<keyword evidence="4" id="KW-0249">Electron transport</keyword>
<keyword evidence="3 6" id="KW-0479">Metal-binding</keyword>
<dbReference type="Gene3D" id="1.10.760.10">
    <property type="entry name" value="Cytochrome c-like domain"/>
    <property type="match status" value="1"/>
</dbReference>
<organism evidence="9 10">
    <name type="scientific">Bosea rubneri</name>
    <dbReference type="NCBI Taxonomy" id="3075434"/>
    <lineage>
        <taxon>Bacteria</taxon>
        <taxon>Pseudomonadati</taxon>
        <taxon>Pseudomonadota</taxon>
        <taxon>Alphaproteobacteria</taxon>
        <taxon>Hyphomicrobiales</taxon>
        <taxon>Boseaceae</taxon>
        <taxon>Bosea</taxon>
    </lineage>
</organism>
<dbReference type="InterPro" id="IPR009056">
    <property type="entry name" value="Cyt_c-like_dom"/>
</dbReference>
<reference evidence="9 10" key="1">
    <citation type="submission" date="2023-09" db="EMBL/GenBank/DDBJ databases">
        <title>Whole genome shotgun sequencing (WGS) of Bosea sp. ZW T0_25, isolated from stored onions (Allium cepa).</title>
        <authorList>
            <person name="Stoll D.A."/>
            <person name="Huch M."/>
        </authorList>
    </citation>
    <scope>NUCLEOTIDE SEQUENCE [LARGE SCALE GENOMIC DNA]</scope>
    <source>
        <strain evidence="9 10">ZW T0_25</strain>
    </source>
</reference>
<evidence type="ECO:0000256" key="7">
    <source>
        <dbReference type="SAM" id="SignalP"/>
    </source>
</evidence>
<accession>A0ABU3SCX9</accession>
<name>A0ABU3SCX9_9HYPH</name>
<evidence type="ECO:0000256" key="1">
    <source>
        <dbReference type="ARBA" id="ARBA00022448"/>
    </source>
</evidence>
<evidence type="ECO:0000256" key="3">
    <source>
        <dbReference type="ARBA" id="ARBA00022723"/>
    </source>
</evidence>
<dbReference type="PANTHER" id="PTHR11961">
    <property type="entry name" value="CYTOCHROME C"/>
    <property type="match status" value="1"/>
</dbReference>
<dbReference type="Proteomes" id="UP001254257">
    <property type="component" value="Unassembled WGS sequence"/>
</dbReference>
<dbReference type="InterPro" id="IPR036909">
    <property type="entry name" value="Cyt_c-like_dom_sf"/>
</dbReference>
<feature type="domain" description="Cytochrome c" evidence="8">
    <location>
        <begin position="22"/>
        <end position="124"/>
    </location>
</feature>
<proteinExistence type="predicted"/>
<dbReference type="InterPro" id="IPR002327">
    <property type="entry name" value="Cyt_c_1A/1B"/>
</dbReference>
<comment type="caution">
    <text evidence="9">The sequence shown here is derived from an EMBL/GenBank/DDBJ whole genome shotgun (WGS) entry which is preliminary data.</text>
</comment>
<dbReference type="PRINTS" id="PR00604">
    <property type="entry name" value="CYTCHRMECIAB"/>
</dbReference>
<evidence type="ECO:0000256" key="5">
    <source>
        <dbReference type="ARBA" id="ARBA00023004"/>
    </source>
</evidence>
<evidence type="ECO:0000313" key="9">
    <source>
        <dbReference type="EMBL" id="MDU0342653.1"/>
    </source>
</evidence>
<keyword evidence="5 6" id="KW-0408">Iron</keyword>
<evidence type="ECO:0000256" key="4">
    <source>
        <dbReference type="ARBA" id="ARBA00022982"/>
    </source>
</evidence>
<dbReference type="RefSeq" id="WP_316020419.1">
    <property type="nucleotide sequence ID" value="NZ_JAWDID010000045.1"/>
</dbReference>